<accession>A0A511YQX5</accession>
<dbReference type="AlphaFoldDB" id="A0A511YQX5"/>
<gene>
    <name evidence="1" type="ORF">CHA01nite_33290</name>
</gene>
<protein>
    <submittedName>
        <fullName evidence="1">Uncharacterized protein</fullName>
    </submittedName>
</protein>
<organism evidence="1 2">
    <name type="scientific">Chryseobacterium hagamense</name>
    <dbReference type="NCBI Taxonomy" id="395935"/>
    <lineage>
        <taxon>Bacteria</taxon>
        <taxon>Pseudomonadati</taxon>
        <taxon>Bacteroidota</taxon>
        <taxon>Flavobacteriia</taxon>
        <taxon>Flavobacteriales</taxon>
        <taxon>Weeksellaceae</taxon>
        <taxon>Chryseobacterium group</taxon>
        <taxon>Chryseobacterium</taxon>
    </lineage>
</organism>
<sequence length="207" mass="24282">MFAIRAATAYAQEIQIISINEPQGYLLLKYKNTTNQKILIYENSLYTKFELWNSERPIGYDTFVGKTYDAYNINNDINQQLIENTMKKYNIDSKQAFYFLKYIECKIMISPKSTKILKLKAFGLPTKPLKPMEKTEYYIQGTVFFNNNFYPNQFVESLSKNNSNILDKIEIPKTKIDINTFFSKELSKLPKGFIYDEKTGKVIEENK</sequence>
<dbReference type="EMBL" id="BJYJ01000026">
    <property type="protein sequence ID" value="GEN77589.1"/>
    <property type="molecule type" value="Genomic_DNA"/>
</dbReference>
<evidence type="ECO:0000313" key="1">
    <source>
        <dbReference type="EMBL" id="GEN77589.1"/>
    </source>
</evidence>
<proteinExistence type="predicted"/>
<comment type="caution">
    <text evidence="1">The sequence shown here is derived from an EMBL/GenBank/DDBJ whole genome shotgun (WGS) entry which is preliminary data.</text>
</comment>
<name>A0A511YQX5_9FLAO</name>
<reference evidence="1 2" key="1">
    <citation type="submission" date="2019-07" db="EMBL/GenBank/DDBJ databases">
        <title>Whole genome shotgun sequence of Chryseobacterium hagamense NBRC 105253.</title>
        <authorList>
            <person name="Hosoyama A."/>
            <person name="Uohara A."/>
            <person name="Ohji S."/>
            <person name="Ichikawa N."/>
        </authorList>
    </citation>
    <scope>NUCLEOTIDE SEQUENCE [LARGE SCALE GENOMIC DNA]</scope>
    <source>
        <strain evidence="1 2">NBRC 105253</strain>
    </source>
</reference>
<keyword evidence="2" id="KW-1185">Reference proteome</keyword>
<dbReference type="Proteomes" id="UP000321863">
    <property type="component" value="Unassembled WGS sequence"/>
</dbReference>
<evidence type="ECO:0000313" key="2">
    <source>
        <dbReference type="Proteomes" id="UP000321863"/>
    </source>
</evidence>